<evidence type="ECO:0000256" key="1">
    <source>
        <dbReference type="SAM" id="Phobius"/>
    </source>
</evidence>
<evidence type="ECO:0000313" key="2">
    <source>
        <dbReference type="EMBL" id="WND02394.1"/>
    </source>
</evidence>
<keyword evidence="1" id="KW-0472">Membrane</keyword>
<keyword evidence="1" id="KW-0812">Transmembrane</keyword>
<dbReference type="EMBL" id="CP123872">
    <property type="protein sequence ID" value="WND02394.1"/>
    <property type="molecule type" value="Genomic_DNA"/>
</dbReference>
<protein>
    <submittedName>
        <fullName evidence="2">DUF1761 domain-containing protein</fullName>
    </submittedName>
</protein>
<keyword evidence="1" id="KW-1133">Transmembrane helix</keyword>
<dbReference type="KEGG" id="tmk:QGN29_12620"/>
<name>A0AA52H912_9PROT</name>
<proteinExistence type="predicted"/>
<accession>A0AA52H912</accession>
<dbReference type="Pfam" id="PF08570">
    <property type="entry name" value="DUF1761"/>
    <property type="match status" value="1"/>
</dbReference>
<sequence>MEFFNYDAINWLAILVGALAYMFVGGLWYGPVAGKAWMEEMGITPEDLEGQSPAPAMIKSTISALVFSFGLALVIYNPVLAISGWQEGAMIGIFVALIFVGAGAYPNYAFESKALRHFLIHIGCSSVGMALIGAIMGAWK</sequence>
<evidence type="ECO:0000313" key="3">
    <source>
        <dbReference type="Proteomes" id="UP001268683"/>
    </source>
</evidence>
<feature type="transmembrane region" description="Helical" evidence="1">
    <location>
        <begin position="12"/>
        <end position="30"/>
    </location>
</feature>
<dbReference type="InterPro" id="IPR013879">
    <property type="entry name" value="DUF1761"/>
</dbReference>
<keyword evidence="3" id="KW-1185">Reference proteome</keyword>
<feature type="transmembrane region" description="Helical" evidence="1">
    <location>
        <begin position="88"/>
        <end position="106"/>
    </location>
</feature>
<dbReference type="RefSeq" id="WP_310798230.1">
    <property type="nucleotide sequence ID" value="NZ_CP123872.1"/>
</dbReference>
<reference evidence="2" key="1">
    <citation type="submission" date="2023-04" db="EMBL/GenBank/DDBJ databases">
        <title>Complete genome sequence of Temperatibacter marinus.</title>
        <authorList>
            <person name="Rong J.-C."/>
            <person name="Yi M.-L."/>
            <person name="Zhao Q."/>
        </authorList>
    </citation>
    <scope>NUCLEOTIDE SEQUENCE</scope>
    <source>
        <strain evidence="2">NBRC 110045</strain>
    </source>
</reference>
<feature type="transmembrane region" description="Helical" evidence="1">
    <location>
        <begin position="118"/>
        <end position="139"/>
    </location>
</feature>
<dbReference type="Proteomes" id="UP001268683">
    <property type="component" value="Chromosome"/>
</dbReference>
<organism evidence="2 3">
    <name type="scientific">Temperatibacter marinus</name>
    <dbReference type="NCBI Taxonomy" id="1456591"/>
    <lineage>
        <taxon>Bacteria</taxon>
        <taxon>Pseudomonadati</taxon>
        <taxon>Pseudomonadota</taxon>
        <taxon>Alphaproteobacteria</taxon>
        <taxon>Kordiimonadales</taxon>
        <taxon>Temperatibacteraceae</taxon>
        <taxon>Temperatibacter</taxon>
    </lineage>
</organism>
<feature type="transmembrane region" description="Helical" evidence="1">
    <location>
        <begin position="56"/>
        <end position="76"/>
    </location>
</feature>
<dbReference type="AlphaFoldDB" id="A0AA52H912"/>
<gene>
    <name evidence="2" type="ORF">QGN29_12620</name>
</gene>